<comment type="caution">
    <text evidence="1">The sequence shown here is derived from an EMBL/GenBank/DDBJ whole genome shotgun (WGS) entry which is preliminary data.</text>
</comment>
<organism evidence="1 2">
    <name type="scientific">Ramlibacter albus</name>
    <dbReference type="NCBI Taxonomy" id="2079448"/>
    <lineage>
        <taxon>Bacteria</taxon>
        <taxon>Pseudomonadati</taxon>
        <taxon>Pseudomonadota</taxon>
        <taxon>Betaproteobacteria</taxon>
        <taxon>Burkholderiales</taxon>
        <taxon>Comamonadaceae</taxon>
        <taxon>Ramlibacter</taxon>
    </lineage>
</organism>
<proteinExistence type="predicted"/>
<gene>
    <name evidence="1" type="ORF">H8R02_12315</name>
</gene>
<dbReference type="InterPro" id="IPR010775">
    <property type="entry name" value="DUF1365"/>
</dbReference>
<dbReference type="RefSeq" id="WP_187081722.1">
    <property type="nucleotide sequence ID" value="NZ_JACORU010000004.1"/>
</dbReference>
<keyword evidence="2" id="KW-1185">Reference proteome</keyword>
<sequence length="251" mass="28424">MNGPLIATGDVRHARLRPVRHAFRYPSLFVLLPLRSWRGGGALARNRFAPLSFHDADHGDGRGDALSWIDGLLRSEGIDDATGEVWLQCFPRVFGYAFKPVSFWYCERADGRLRAIVAEVNNTFGDRHCYLLDAAQWGRELQARKVFHVSPFCAVEGGYRFRFLWARERQRIVVRIAHDDATGPLLETSVSGELQPLTAGRALRAWLRFPLHGLGVVARIHWHALRLWLAGVPFFRRPAPPVHGTSRQKTA</sequence>
<dbReference type="AlphaFoldDB" id="A0A923MA05"/>
<dbReference type="PANTHER" id="PTHR33973">
    <property type="entry name" value="OS07G0153300 PROTEIN"/>
    <property type="match status" value="1"/>
</dbReference>
<dbReference type="Proteomes" id="UP000596827">
    <property type="component" value="Unassembled WGS sequence"/>
</dbReference>
<dbReference type="EMBL" id="JACORU010000004">
    <property type="protein sequence ID" value="MBC5765242.1"/>
    <property type="molecule type" value="Genomic_DNA"/>
</dbReference>
<reference evidence="1" key="1">
    <citation type="submission" date="2020-08" db="EMBL/GenBank/DDBJ databases">
        <title>Ramlibacter sp. GTP1 16S ribosomal RNA gene genome sequencing and assembly.</title>
        <authorList>
            <person name="Kang M."/>
        </authorList>
    </citation>
    <scope>NUCLEOTIDE SEQUENCE</scope>
    <source>
        <strain evidence="1">GTP1</strain>
    </source>
</reference>
<evidence type="ECO:0000313" key="2">
    <source>
        <dbReference type="Proteomes" id="UP000596827"/>
    </source>
</evidence>
<dbReference type="Pfam" id="PF07103">
    <property type="entry name" value="DUF1365"/>
    <property type="match status" value="1"/>
</dbReference>
<accession>A0A923MA05</accession>
<protein>
    <submittedName>
        <fullName evidence="1">DUF1365 domain-containing protein</fullName>
    </submittedName>
</protein>
<dbReference type="PANTHER" id="PTHR33973:SF4">
    <property type="entry name" value="OS07G0153300 PROTEIN"/>
    <property type="match status" value="1"/>
</dbReference>
<evidence type="ECO:0000313" key="1">
    <source>
        <dbReference type="EMBL" id="MBC5765242.1"/>
    </source>
</evidence>
<name>A0A923MA05_9BURK</name>